<name>A0A180GN64_PUCT1</name>
<dbReference type="OrthoDB" id="2497063at2759"/>
<reference evidence="3" key="4">
    <citation type="submission" date="2025-05" db="UniProtKB">
        <authorList>
            <consortium name="EnsemblFungi"/>
        </authorList>
    </citation>
    <scope>IDENTIFICATION</scope>
    <source>
        <strain evidence="3">isolate 1-1 / race 1 (BBBD)</strain>
    </source>
</reference>
<evidence type="ECO:0000256" key="1">
    <source>
        <dbReference type="SAM" id="MobiDB-lite"/>
    </source>
</evidence>
<feature type="region of interest" description="Disordered" evidence="1">
    <location>
        <begin position="194"/>
        <end position="256"/>
    </location>
</feature>
<evidence type="ECO:0000313" key="4">
    <source>
        <dbReference type="Proteomes" id="UP000005240"/>
    </source>
</evidence>
<dbReference type="Proteomes" id="UP000005240">
    <property type="component" value="Unassembled WGS sequence"/>
</dbReference>
<reference evidence="2" key="2">
    <citation type="submission" date="2016-05" db="EMBL/GenBank/DDBJ databases">
        <title>Comparative analysis highlights variable genome content of wheat rusts and divergence of the mating loci.</title>
        <authorList>
            <person name="Cuomo C.A."/>
            <person name="Bakkeren G."/>
            <person name="Szabo L."/>
            <person name="Khalil H."/>
            <person name="Joly D."/>
            <person name="Goldberg J."/>
            <person name="Young S."/>
            <person name="Zeng Q."/>
            <person name="Fellers J."/>
        </authorList>
    </citation>
    <scope>NUCLEOTIDE SEQUENCE [LARGE SCALE GENOMIC DNA]</scope>
    <source>
        <strain evidence="2">1-1 BBBD Race 1</strain>
    </source>
</reference>
<reference evidence="3 4" key="3">
    <citation type="journal article" date="2017" name="G3 (Bethesda)">
        <title>Comparative analysis highlights variable genome content of wheat rusts and divergence of the mating loci.</title>
        <authorList>
            <person name="Cuomo C.A."/>
            <person name="Bakkeren G."/>
            <person name="Khalil H.B."/>
            <person name="Panwar V."/>
            <person name="Joly D."/>
            <person name="Linning R."/>
            <person name="Sakthikumar S."/>
            <person name="Song X."/>
            <person name="Adiconis X."/>
            <person name="Fan L."/>
            <person name="Goldberg J.M."/>
            <person name="Levin J.Z."/>
            <person name="Young S."/>
            <person name="Zeng Q."/>
            <person name="Anikster Y."/>
            <person name="Bruce M."/>
            <person name="Wang M."/>
            <person name="Yin C."/>
            <person name="McCallum B."/>
            <person name="Szabo L.J."/>
            <person name="Hulbert S."/>
            <person name="Chen X."/>
            <person name="Fellers J.P."/>
        </authorList>
    </citation>
    <scope>NUCLEOTIDE SEQUENCE</scope>
    <source>
        <strain evidence="4">Isolate 1-1 / race 1 (BBBD)</strain>
        <strain evidence="3">isolate 1-1 / race 1 (BBBD)</strain>
    </source>
</reference>
<gene>
    <name evidence="2" type="ORF">PTTG_12655</name>
</gene>
<accession>A0A180GN64</accession>
<dbReference type="EMBL" id="ADAS02000051">
    <property type="protein sequence ID" value="OAV93373.1"/>
    <property type="molecule type" value="Genomic_DNA"/>
</dbReference>
<keyword evidence="4" id="KW-1185">Reference proteome</keyword>
<reference evidence="2" key="1">
    <citation type="submission" date="2009-11" db="EMBL/GenBank/DDBJ databases">
        <authorList>
            <consortium name="The Broad Institute Genome Sequencing Platform"/>
            <person name="Ward D."/>
            <person name="Feldgarden M."/>
            <person name="Earl A."/>
            <person name="Young S.K."/>
            <person name="Zeng Q."/>
            <person name="Koehrsen M."/>
            <person name="Alvarado L."/>
            <person name="Berlin A."/>
            <person name="Bochicchio J."/>
            <person name="Borenstein D."/>
            <person name="Chapman S.B."/>
            <person name="Chen Z."/>
            <person name="Engels R."/>
            <person name="Freedman E."/>
            <person name="Gellesch M."/>
            <person name="Goldberg J."/>
            <person name="Griggs A."/>
            <person name="Gujja S."/>
            <person name="Heilman E."/>
            <person name="Heiman D."/>
            <person name="Hepburn T."/>
            <person name="Howarth C."/>
            <person name="Jen D."/>
            <person name="Larson L."/>
            <person name="Lewis B."/>
            <person name="Mehta T."/>
            <person name="Park D."/>
            <person name="Pearson M."/>
            <person name="Roberts A."/>
            <person name="Saif S."/>
            <person name="Shea T."/>
            <person name="Shenoy N."/>
            <person name="Sisk P."/>
            <person name="Stolte C."/>
            <person name="Sykes S."/>
            <person name="Thomson T."/>
            <person name="Walk T."/>
            <person name="White J."/>
            <person name="Yandava C."/>
            <person name="Izard J."/>
            <person name="Baranova O.V."/>
            <person name="Blanton J.M."/>
            <person name="Tanner A.C."/>
            <person name="Dewhirst F.E."/>
            <person name="Haas B."/>
            <person name="Nusbaum C."/>
            <person name="Birren B."/>
        </authorList>
    </citation>
    <scope>NUCLEOTIDE SEQUENCE [LARGE SCALE GENOMIC DNA]</scope>
    <source>
        <strain evidence="2">1-1 BBBD Race 1</strain>
    </source>
</reference>
<dbReference type="VEuPathDB" id="FungiDB:PTTG_12655"/>
<dbReference type="AlphaFoldDB" id="A0A180GN64"/>
<proteinExistence type="predicted"/>
<feature type="compositionally biased region" description="Polar residues" evidence="1">
    <location>
        <begin position="233"/>
        <end position="256"/>
    </location>
</feature>
<dbReference type="EnsemblFungi" id="PTTG_12655-t43_1">
    <property type="protein sequence ID" value="PTTG_12655-t43_1-p1"/>
    <property type="gene ID" value="PTTG_12655"/>
</dbReference>
<protein>
    <submittedName>
        <fullName evidence="2 3">Uncharacterized protein</fullName>
    </submittedName>
</protein>
<evidence type="ECO:0000313" key="2">
    <source>
        <dbReference type="EMBL" id="OAV93373.1"/>
    </source>
</evidence>
<organism evidence="2">
    <name type="scientific">Puccinia triticina (isolate 1-1 / race 1 (BBBD))</name>
    <name type="common">Brown leaf rust fungus</name>
    <dbReference type="NCBI Taxonomy" id="630390"/>
    <lineage>
        <taxon>Eukaryota</taxon>
        <taxon>Fungi</taxon>
        <taxon>Dikarya</taxon>
        <taxon>Basidiomycota</taxon>
        <taxon>Pucciniomycotina</taxon>
        <taxon>Pucciniomycetes</taxon>
        <taxon>Pucciniales</taxon>
        <taxon>Pucciniaceae</taxon>
        <taxon>Puccinia</taxon>
    </lineage>
</organism>
<sequence length="256" mass="29170">MKMSHPTSTDNAPADGDCIVWTEEKPAIVCQNSASKSDDKLKMQMLSYYSSLLSPIEEDLPPKYDARDSRGQPQSHIFHSLLHAIRFIFLDHLLLKVLAAYLLMLYTTGNTSLFSPFASSEWSNDEQLMRSHSRDFLSVDIYELYEDADAWSRSRLGRVGSDSPLLTYSEMQLVGQVEWEVEPESTLDDNLAHETQEKQAPSPATPQRKLPLPFRRPSNVFNYPRQLFDQGKHGSTQKLHSRSSQLQPSTIYDAQE</sequence>
<evidence type="ECO:0000313" key="3">
    <source>
        <dbReference type="EnsemblFungi" id="PTTG_12655-t43_1-p1"/>
    </source>
</evidence>